<reference evidence="4" key="1">
    <citation type="journal article" date="2019" name="Int. J. Syst. Evol. Microbiol.">
        <title>The Global Catalogue of Microorganisms (GCM) 10K type strain sequencing project: providing services to taxonomists for standard genome sequencing and annotation.</title>
        <authorList>
            <consortium name="The Broad Institute Genomics Platform"/>
            <consortium name="The Broad Institute Genome Sequencing Center for Infectious Disease"/>
            <person name="Wu L."/>
            <person name="Ma J."/>
        </authorList>
    </citation>
    <scope>NUCLEOTIDE SEQUENCE [LARGE SCALE GENOMIC DNA]</scope>
    <source>
        <strain evidence="4">KCTC 42107</strain>
    </source>
</reference>
<accession>A0ABW5NXA4</accession>
<sequence length="156" mass="17304">MKTIQKLILAAAFFVLGSMHAQVSVNVNIGTPPAWGPAGYADVNYYYLPDIETYYDVRTSEYIYLTNGRWVRTVSVPAPYRSYNFYNGYKVVMTDYRGNTPYTTYTTYKVKYPKGYKGKAQKTIGVPPGQAKKMTGSPNASGKSKGNGHGNGKGKH</sequence>
<organism evidence="3 4">
    <name type="scientific">Flavobacterium suzhouense</name>
    <dbReference type="NCBI Taxonomy" id="1529638"/>
    <lineage>
        <taxon>Bacteria</taxon>
        <taxon>Pseudomonadati</taxon>
        <taxon>Bacteroidota</taxon>
        <taxon>Flavobacteriia</taxon>
        <taxon>Flavobacteriales</taxon>
        <taxon>Flavobacteriaceae</taxon>
        <taxon>Flavobacterium</taxon>
    </lineage>
</organism>
<evidence type="ECO:0000256" key="2">
    <source>
        <dbReference type="SAM" id="SignalP"/>
    </source>
</evidence>
<dbReference type="Proteomes" id="UP001597480">
    <property type="component" value="Unassembled WGS sequence"/>
</dbReference>
<evidence type="ECO:0000313" key="4">
    <source>
        <dbReference type="Proteomes" id="UP001597480"/>
    </source>
</evidence>
<evidence type="ECO:0000256" key="1">
    <source>
        <dbReference type="SAM" id="MobiDB-lite"/>
    </source>
</evidence>
<comment type="caution">
    <text evidence="3">The sequence shown here is derived from an EMBL/GenBank/DDBJ whole genome shotgun (WGS) entry which is preliminary data.</text>
</comment>
<feature type="signal peptide" evidence="2">
    <location>
        <begin position="1"/>
        <end position="21"/>
    </location>
</feature>
<evidence type="ECO:0000313" key="3">
    <source>
        <dbReference type="EMBL" id="MFD2602482.1"/>
    </source>
</evidence>
<gene>
    <name evidence="3" type="ORF">ACFSR3_10480</name>
</gene>
<name>A0ABW5NXA4_9FLAO</name>
<feature type="compositionally biased region" description="Gly residues" evidence="1">
    <location>
        <begin position="145"/>
        <end position="156"/>
    </location>
</feature>
<keyword evidence="2" id="KW-0732">Signal</keyword>
<protein>
    <submittedName>
        <fullName evidence="3">Uncharacterized protein</fullName>
    </submittedName>
</protein>
<feature type="chain" id="PRO_5045183253" evidence="2">
    <location>
        <begin position="22"/>
        <end position="156"/>
    </location>
</feature>
<dbReference type="EMBL" id="JBHUMD010000024">
    <property type="protein sequence ID" value="MFD2602482.1"/>
    <property type="molecule type" value="Genomic_DNA"/>
</dbReference>
<proteinExistence type="predicted"/>
<feature type="region of interest" description="Disordered" evidence="1">
    <location>
        <begin position="121"/>
        <end position="156"/>
    </location>
</feature>
<keyword evidence="4" id="KW-1185">Reference proteome</keyword>
<dbReference type="RefSeq" id="WP_379820919.1">
    <property type="nucleotide sequence ID" value="NZ_JBHUMD010000024.1"/>
</dbReference>